<evidence type="ECO:0000313" key="2">
    <source>
        <dbReference type="Proteomes" id="UP000235145"/>
    </source>
</evidence>
<keyword evidence="2" id="KW-1185">Reference proteome</keyword>
<name>A0A9R1XPS3_LACSA</name>
<protein>
    <submittedName>
        <fullName evidence="1">Uncharacterized protein</fullName>
    </submittedName>
</protein>
<comment type="caution">
    <text evidence="1">The sequence shown here is derived from an EMBL/GenBank/DDBJ whole genome shotgun (WGS) entry which is preliminary data.</text>
</comment>
<gene>
    <name evidence="1" type="ORF">LSAT_V11C200088160</name>
</gene>
<reference evidence="1 2" key="1">
    <citation type="journal article" date="2017" name="Nat. Commun.">
        <title>Genome assembly with in vitro proximity ligation data and whole-genome triplication in lettuce.</title>
        <authorList>
            <person name="Reyes-Chin-Wo S."/>
            <person name="Wang Z."/>
            <person name="Yang X."/>
            <person name="Kozik A."/>
            <person name="Arikit S."/>
            <person name="Song C."/>
            <person name="Xia L."/>
            <person name="Froenicke L."/>
            <person name="Lavelle D.O."/>
            <person name="Truco M.J."/>
            <person name="Xia R."/>
            <person name="Zhu S."/>
            <person name="Xu C."/>
            <person name="Xu H."/>
            <person name="Xu X."/>
            <person name="Cox K."/>
            <person name="Korf I."/>
            <person name="Meyers B.C."/>
            <person name="Michelmore R.W."/>
        </authorList>
    </citation>
    <scope>NUCLEOTIDE SEQUENCE [LARGE SCALE GENOMIC DNA]</scope>
    <source>
        <strain evidence="2">cv. Salinas</strain>
        <tissue evidence="1">Seedlings</tissue>
    </source>
</reference>
<proteinExistence type="predicted"/>
<dbReference type="EMBL" id="NBSK02000002">
    <property type="protein sequence ID" value="KAJ0220794.1"/>
    <property type="molecule type" value="Genomic_DNA"/>
</dbReference>
<sequence>MAAAAVAAATTATNPKLSLLRPHFCPPRHAFYPTTPYLNLHGLRNASTFIQKQRRLLLLPPRAFTLDVPGPLLQDAGATIIVVGGAYGLVAGFDYLTQRQIIEQVSLNLHMHDIDINVSIYKHTYTEYLLVLYE</sequence>
<evidence type="ECO:0000313" key="1">
    <source>
        <dbReference type="EMBL" id="KAJ0220794.1"/>
    </source>
</evidence>
<organism evidence="1 2">
    <name type="scientific">Lactuca sativa</name>
    <name type="common">Garden lettuce</name>
    <dbReference type="NCBI Taxonomy" id="4236"/>
    <lineage>
        <taxon>Eukaryota</taxon>
        <taxon>Viridiplantae</taxon>
        <taxon>Streptophyta</taxon>
        <taxon>Embryophyta</taxon>
        <taxon>Tracheophyta</taxon>
        <taxon>Spermatophyta</taxon>
        <taxon>Magnoliopsida</taxon>
        <taxon>eudicotyledons</taxon>
        <taxon>Gunneridae</taxon>
        <taxon>Pentapetalae</taxon>
        <taxon>asterids</taxon>
        <taxon>campanulids</taxon>
        <taxon>Asterales</taxon>
        <taxon>Asteraceae</taxon>
        <taxon>Cichorioideae</taxon>
        <taxon>Cichorieae</taxon>
        <taxon>Lactucinae</taxon>
        <taxon>Lactuca</taxon>
    </lineage>
</organism>
<dbReference type="AlphaFoldDB" id="A0A9R1XPS3"/>
<accession>A0A9R1XPS3</accession>
<dbReference type="Proteomes" id="UP000235145">
    <property type="component" value="Unassembled WGS sequence"/>
</dbReference>